<dbReference type="EMBL" id="CP016070">
    <property type="protein sequence ID" value="AOW80551.1"/>
    <property type="molecule type" value="Genomic_DNA"/>
</dbReference>
<evidence type="ECO:0000313" key="3">
    <source>
        <dbReference type="EMBL" id="APE95890.1"/>
    </source>
</evidence>
<dbReference type="GO" id="GO:0006935">
    <property type="term" value="P:chemotaxis"/>
    <property type="evidence" value="ECO:0007669"/>
    <property type="project" value="UniProtKB-UniRule"/>
</dbReference>
<dbReference type="OrthoDB" id="337296at2157"/>
<reference evidence="3" key="3">
    <citation type="journal article" date="2017" name="ISME J.">
        <title>Discovery of anaerobic lithoheterotrophic haloarchaea, ubiquitous in hypersaline habitats.</title>
        <authorList>
            <person name="Sorokin D.Y."/>
            <person name="Messina E."/>
            <person name="Smedile F."/>
            <person name="Roman P."/>
            <person name="Damste J.S.S."/>
            <person name="Ciordia S."/>
            <person name="Mena M.C."/>
            <person name="Ferrer M."/>
            <person name="Golyshin P.N."/>
            <person name="Kublanov I.V."/>
            <person name="Samarov N.I."/>
            <person name="Toshchakov S.V."/>
            <person name="La Cono V."/>
            <person name="Yakimov M.M."/>
        </authorList>
    </citation>
    <scope>NUCLEOTIDE SEQUENCE</scope>
    <source>
        <strain evidence="3">HSR6</strain>
    </source>
</reference>
<dbReference type="KEGG" id="hhsr:HSR6_1447"/>
<dbReference type="GeneID" id="30417975"/>
<dbReference type="STRING" id="1873524.HSR6_1447"/>
<proteinExistence type="predicted"/>
<dbReference type="InterPro" id="IPR007381">
    <property type="entry name" value="CheF1/F2"/>
</dbReference>
<dbReference type="InterPro" id="IPR036390">
    <property type="entry name" value="WH_DNA-bd_sf"/>
</dbReference>
<dbReference type="PANTHER" id="PTHR42201:SF1">
    <property type="entry name" value="TAXIS PROTEIN"/>
    <property type="match status" value="1"/>
</dbReference>
<dbReference type="AlphaFoldDB" id="A0A1D8S5C1"/>
<reference evidence="5" key="2">
    <citation type="submission" date="2016-08" db="EMBL/GenBank/DDBJ databases">
        <title>Discovery of first anaerobic lithoheterotrophic haloarchae widely represented in hypersaline habitats.</title>
        <authorList>
            <person name="Sorokin D.Y."/>
            <person name="Kublanov I.V."/>
            <person name="Roman P."/>
            <person name="Sinninghe Damste J.S."/>
            <person name="Golyshin P.N."/>
            <person name="Rojo D."/>
            <person name="Ciordia S."/>
            <person name="Mena Md.C."/>
            <person name="Ferrer M."/>
            <person name="Smedile F."/>
            <person name="Messina E."/>
            <person name="La Cono V."/>
            <person name="Yakimov M.M."/>
        </authorList>
    </citation>
    <scope>NUCLEOTIDE SEQUENCE [LARGE SCALE GENOMIC DNA]</scope>
    <source>
        <strain evidence="5">HSR6</strain>
    </source>
</reference>
<dbReference type="Proteomes" id="UP000185608">
    <property type="component" value="Chromosome"/>
</dbReference>
<dbReference type="InterPro" id="IPR036388">
    <property type="entry name" value="WH-like_DNA-bd_sf"/>
</dbReference>
<keyword evidence="1" id="KW-0145">Chemotaxis</keyword>
<dbReference type="PIRSF" id="PIRSF026802">
    <property type="entry name" value="UCP026802"/>
    <property type="match status" value="1"/>
</dbReference>
<organism evidence="2 4">
    <name type="scientific">Halodesulfurarchaeum formicicum</name>
    <dbReference type="NCBI Taxonomy" id="1873524"/>
    <lineage>
        <taxon>Archaea</taxon>
        <taxon>Methanobacteriati</taxon>
        <taxon>Methanobacteriota</taxon>
        <taxon>Stenosarchaea group</taxon>
        <taxon>Halobacteria</taxon>
        <taxon>Halobacteriales</taxon>
        <taxon>Halobacteriaceae</taxon>
        <taxon>Halodesulfurarchaeum</taxon>
    </lineage>
</organism>
<dbReference type="Pfam" id="PF04283">
    <property type="entry name" value="CheF-arch"/>
    <property type="match status" value="1"/>
</dbReference>
<dbReference type="Gene3D" id="1.10.10.10">
    <property type="entry name" value="Winged helix-like DNA-binding domain superfamily/Winged helix DNA-binding domain"/>
    <property type="match status" value="1"/>
</dbReference>
<keyword evidence="5" id="KW-1185">Reference proteome</keyword>
<dbReference type="EMBL" id="CP016804">
    <property type="protein sequence ID" value="APE95890.1"/>
    <property type="molecule type" value="Genomic_DNA"/>
</dbReference>
<evidence type="ECO:0000313" key="5">
    <source>
        <dbReference type="Proteomes" id="UP000186165"/>
    </source>
</evidence>
<comment type="subunit">
    <text evidence="1">Interacts with chemotaxis (Che) proteins as well as flagella accessory (Fla) proteins.</text>
</comment>
<name>A0A1D8S5C1_9EURY</name>
<evidence type="ECO:0000313" key="2">
    <source>
        <dbReference type="EMBL" id="AOW80551.1"/>
    </source>
</evidence>
<protein>
    <recommendedName>
        <fullName evidence="1">Taxis protein CheF</fullName>
    </recommendedName>
</protein>
<dbReference type="SUPFAM" id="SSF46785">
    <property type="entry name" value="Winged helix' DNA-binding domain"/>
    <property type="match status" value="1"/>
</dbReference>
<dbReference type="RefSeq" id="WP_070365235.1">
    <property type="nucleotide sequence ID" value="NZ_CP016070.1"/>
</dbReference>
<sequence length="288" mass="31611">MGDSVVADFVTDVVPDTGRYDEPVRGRVVMNREEVVLVTPEDRVNFGVGDVFDIAYGSAPSELRAFFEDTVTVAYERAGSKRAALIEGADETVERFTTLLFKAVLNDTVVAVKHPAKVGGRITDEAYERASLFVDSATVQFRGEDPFEIEVSTVSHFERIEREVGGRTRPVLSVRHADGGEIATSEIALQPERKMNVLGRFLRIEYTQLKKDLAEIDLRDEEIEILVGLYSGASEGNLAGMLGVDASRVSTMLRRLAEKSLLEEAASGWTLTPTGKLAVGENLEQVNL</sequence>
<dbReference type="KEGG" id="halh:HTSR_1375"/>
<dbReference type="PATRIC" id="fig|1855411.3.peg.1375"/>
<dbReference type="Proteomes" id="UP000186165">
    <property type="component" value="Chromosome"/>
</dbReference>
<reference evidence="2 4" key="1">
    <citation type="submission" date="2016-06" db="EMBL/GenBank/DDBJ databases">
        <title>Discovery of anaerobic lithoheterotrophic haloarchaeon capable of sulfur respiration by hydrogen and formate.</title>
        <authorList>
            <person name="Sorokin D.Y."/>
            <person name="Kublanov I.V."/>
            <person name="Roman P."/>
            <person name="Sinninghe Damste J.S."/>
            <person name="Golyshin P.N."/>
            <person name="Rojo D."/>
            <person name="Ciordia S."/>
            <person name="Mena Md.C."/>
            <person name="Ferrer M."/>
            <person name="Smedile F."/>
            <person name="Messina E."/>
            <person name="La Cono V."/>
            <person name="Yakimov M.M."/>
        </authorList>
    </citation>
    <scope>NUCLEOTIDE SEQUENCE [LARGE SCALE GENOMIC DNA]</scope>
    <source>
        <strain evidence="2 4">HTSR1</strain>
    </source>
</reference>
<evidence type="ECO:0000256" key="1">
    <source>
        <dbReference type="PIRNR" id="PIRNR026802"/>
    </source>
</evidence>
<gene>
    <name evidence="2" type="primary">cheF2</name>
    <name evidence="3" type="ORF">HSR6_1447</name>
    <name evidence="2" type="ORF">HTSR_1375</name>
</gene>
<comment type="function">
    <text evidence="1">Involved in taxis signal transduction.</text>
</comment>
<accession>A0A1D8S5C1</accession>
<dbReference type="PANTHER" id="PTHR42201">
    <property type="entry name" value="TAXIS PROTEIN"/>
    <property type="match status" value="1"/>
</dbReference>
<accession>A0A1J1ACK2</accession>
<evidence type="ECO:0000313" key="4">
    <source>
        <dbReference type="Proteomes" id="UP000185608"/>
    </source>
</evidence>